<name>A0A4U2Z4Q5_9BACT</name>
<organism evidence="3 4">
    <name type="scientific">Sulfurimonas crateris</name>
    <dbReference type="NCBI Taxonomy" id="2574727"/>
    <lineage>
        <taxon>Bacteria</taxon>
        <taxon>Pseudomonadati</taxon>
        <taxon>Campylobacterota</taxon>
        <taxon>Epsilonproteobacteria</taxon>
        <taxon>Campylobacterales</taxon>
        <taxon>Sulfurimonadaceae</taxon>
        <taxon>Sulfurimonas</taxon>
    </lineage>
</organism>
<gene>
    <name evidence="3" type="ORF">FCU45_10005</name>
</gene>
<dbReference type="EMBL" id="SZPX01000007">
    <property type="protein sequence ID" value="TKI68735.1"/>
    <property type="molecule type" value="Genomic_DNA"/>
</dbReference>
<evidence type="ECO:0000313" key="3">
    <source>
        <dbReference type="EMBL" id="TKI68735.1"/>
    </source>
</evidence>
<dbReference type="Gene3D" id="1.20.58.220">
    <property type="entry name" value="Phosphate transport system protein phou homolog 2, domain 2"/>
    <property type="match status" value="1"/>
</dbReference>
<sequence>MLSKYDEKIGNIREKISALLREITAADELALEAFKLSDAQMFKEVQKSLEKIGFKGDEIDNEIIKTFALFGPEAKELRFLVAYLKMTNEIVRTGEGVKKYARRMSEHTTNECNIEPFKPSIILLHKSSVNALKYILECFDKKEECNYEDNYRKVLVEESMNDDLFAVLEKEILNRIIDEKELSIDYVKILGSLRKLERSCDRSVNIANLMMYAEQGGEIKLFK</sequence>
<reference evidence="3 4" key="1">
    <citation type="submission" date="2019-04" db="EMBL/GenBank/DDBJ databases">
        <title>Sulfurimonas crateris sp. nov. a facultative anaerobic sulfur-oxidizing chemolithautotrophic bacterium isolated from a terrestrial mud vulcano.</title>
        <authorList>
            <person name="Ratnikova N.M."/>
            <person name="Slobodkin A.I."/>
            <person name="Merkel A.Y."/>
            <person name="Novikov A."/>
            <person name="Bonch-Osmolovskaya E.A."/>
            <person name="Slobodkina G.B."/>
        </authorList>
    </citation>
    <scope>NUCLEOTIDE SEQUENCE [LARGE SCALE GENOMIC DNA]</scope>
    <source>
        <strain evidence="3 4">SN118</strain>
    </source>
</reference>
<comment type="similarity">
    <text evidence="1">Belongs to the PhoU family.</text>
</comment>
<keyword evidence="4" id="KW-1185">Reference proteome</keyword>
<dbReference type="PANTHER" id="PTHR42930:SF3">
    <property type="entry name" value="PHOSPHATE-SPECIFIC TRANSPORT SYSTEM ACCESSORY PROTEIN PHOU"/>
    <property type="match status" value="1"/>
</dbReference>
<dbReference type="InterPro" id="IPR038078">
    <property type="entry name" value="PhoU-like_sf"/>
</dbReference>
<dbReference type="GO" id="GO:0045936">
    <property type="term" value="P:negative regulation of phosphate metabolic process"/>
    <property type="evidence" value="ECO:0007669"/>
    <property type="project" value="InterPro"/>
</dbReference>
<comment type="caution">
    <text evidence="3">The sequence shown here is derived from an EMBL/GenBank/DDBJ whole genome shotgun (WGS) entry which is preliminary data.</text>
</comment>
<dbReference type="AlphaFoldDB" id="A0A4U2Z4Q5"/>
<dbReference type="SUPFAM" id="SSF109755">
    <property type="entry name" value="PhoU-like"/>
    <property type="match status" value="1"/>
</dbReference>
<dbReference type="InterPro" id="IPR026022">
    <property type="entry name" value="PhoU_dom"/>
</dbReference>
<dbReference type="OrthoDB" id="9814256at2"/>
<dbReference type="PANTHER" id="PTHR42930">
    <property type="entry name" value="PHOSPHATE-SPECIFIC TRANSPORT SYSTEM ACCESSORY PROTEIN PHOU"/>
    <property type="match status" value="1"/>
</dbReference>
<dbReference type="GO" id="GO:0030643">
    <property type="term" value="P:intracellular phosphate ion homeostasis"/>
    <property type="evidence" value="ECO:0007669"/>
    <property type="project" value="InterPro"/>
</dbReference>
<dbReference type="Pfam" id="PF01895">
    <property type="entry name" value="PhoU"/>
    <property type="match status" value="2"/>
</dbReference>
<evidence type="ECO:0000259" key="2">
    <source>
        <dbReference type="Pfam" id="PF01895"/>
    </source>
</evidence>
<protein>
    <submittedName>
        <fullName evidence="3">PhoU family transcriptional regulator</fullName>
    </submittedName>
</protein>
<accession>A0A4U2Z4Q5</accession>
<dbReference type="RefSeq" id="WP_137014844.1">
    <property type="nucleotide sequence ID" value="NZ_SZPX01000007.1"/>
</dbReference>
<dbReference type="InterPro" id="IPR028366">
    <property type="entry name" value="PhoU"/>
</dbReference>
<feature type="domain" description="PhoU" evidence="2">
    <location>
        <begin position="23"/>
        <end position="103"/>
    </location>
</feature>
<feature type="domain" description="PhoU" evidence="2">
    <location>
        <begin position="124"/>
        <end position="209"/>
    </location>
</feature>
<dbReference type="Proteomes" id="UP000309561">
    <property type="component" value="Unassembled WGS sequence"/>
</dbReference>
<proteinExistence type="inferred from homology"/>
<evidence type="ECO:0000313" key="4">
    <source>
        <dbReference type="Proteomes" id="UP000309561"/>
    </source>
</evidence>
<evidence type="ECO:0000256" key="1">
    <source>
        <dbReference type="ARBA" id="ARBA00008107"/>
    </source>
</evidence>